<organism evidence="1">
    <name type="scientific">Arundo donax</name>
    <name type="common">Giant reed</name>
    <name type="synonym">Donax arundinaceus</name>
    <dbReference type="NCBI Taxonomy" id="35708"/>
    <lineage>
        <taxon>Eukaryota</taxon>
        <taxon>Viridiplantae</taxon>
        <taxon>Streptophyta</taxon>
        <taxon>Embryophyta</taxon>
        <taxon>Tracheophyta</taxon>
        <taxon>Spermatophyta</taxon>
        <taxon>Magnoliopsida</taxon>
        <taxon>Liliopsida</taxon>
        <taxon>Poales</taxon>
        <taxon>Poaceae</taxon>
        <taxon>PACMAD clade</taxon>
        <taxon>Arundinoideae</taxon>
        <taxon>Arundineae</taxon>
        <taxon>Arundo</taxon>
    </lineage>
</organism>
<reference evidence="1" key="2">
    <citation type="journal article" date="2015" name="Data Brief">
        <title>Shoot transcriptome of the giant reed, Arundo donax.</title>
        <authorList>
            <person name="Barrero R.A."/>
            <person name="Guerrero F.D."/>
            <person name="Moolhuijzen P."/>
            <person name="Goolsby J.A."/>
            <person name="Tidwell J."/>
            <person name="Bellgard S.E."/>
            <person name="Bellgard M.I."/>
        </authorList>
    </citation>
    <scope>NUCLEOTIDE SEQUENCE</scope>
    <source>
        <tissue evidence="1">Shoot tissue taken approximately 20 cm above the soil surface</tissue>
    </source>
</reference>
<dbReference type="EMBL" id="GBRH01251739">
    <property type="protein sequence ID" value="JAD46156.1"/>
    <property type="molecule type" value="Transcribed_RNA"/>
</dbReference>
<proteinExistence type="predicted"/>
<name>A0A0A9A4Z5_ARUDO</name>
<sequence length="25" mass="2851">MSTCLFLPLSCVRLINKNQAVAWRS</sequence>
<reference evidence="1" key="1">
    <citation type="submission" date="2014-09" db="EMBL/GenBank/DDBJ databases">
        <authorList>
            <person name="Magalhaes I.L.F."/>
            <person name="Oliveira U."/>
            <person name="Santos F.R."/>
            <person name="Vidigal T.H.D.A."/>
            <person name="Brescovit A.D."/>
            <person name="Santos A.J."/>
        </authorList>
    </citation>
    <scope>NUCLEOTIDE SEQUENCE</scope>
    <source>
        <tissue evidence="1">Shoot tissue taken approximately 20 cm above the soil surface</tissue>
    </source>
</reference>
<accession>A0A0A9A4Z5</accession>
<protein>
    <submittedName>
        <fullName evidence="1">Uncharacterized protein</fullName>
    </submittedName>
</protein>
<evidence type="ECO:0000313" key="1">
    <source>
        <dbReference type="EMBL" id="JAD46156.1"/>
    </source>
</evidence>
<dbReference type="AlphaFoldDB" id="A0A0A9A4Z5"/>